<accession>A0A0A9AB82</accession>
<proteinExistence type="predicted"/>
<protein>
    <submittedName>
        <fullName evidence="1">Uncharacterized protein</fullName>
    </submittedName>
</protein>
<reference evidence="1" key="1">
    <citation type="submission" date="2014-09" db="EMBL/GenBank/DDBJ databases">
        <authorList>
            <person name="Magalhaes I.L.F."/>
            <person name="Oliveira U."/>
            <person name="Santos F.R."/>
            <person name="Vidigal T.H.D.A."/>
            <person name="Brescovit A.D."/>
            <person name="Santos A.J."/>
        </authorList>
    </citation>
    <scope>NUCLEOTIDE SEQUENCE</scope>
    <source>
        <tissue evidence="1">Shoot tissue taken approximately 20 cm above the soil surface</tissue>
    </source>
</reference>
<sequence>MQTGVFSLQVSRNTFRGR</sequence>
<evidence type="ECO:0000313" key="1">
    <source>
        <dbReference type="EMBL" id="JAD48939.1"/>
    </source>
</evidence>
<organism evidence="1">
    <name type="scientific">Arundo donax</name>
    <name type="common">Giant reed</name>
    <name type="synonym">Donax arundinaceus</name>
    <dbReference type="NCBI Taxonomy" id="35708"/>
    <lineage>
        <taxon>Eukaryota</taxon>
        <taxon>Viridiplantae</taxon>
        <taxon>Streptophyta</taxon>
        <taxon>Embryophyta</taxon>
        <taxon>Tracheophyta</taxon>
        <taxon>Spermatophyta</taxon>
        <taxon>Magnoliopsida</taxon>
        <taxon>Liliopsida</taxon>
        <taxon>Poales</taxon>
        <taxon>Poaceae</taxon>
        <taxon>PACMAD clade</taxon>
        <taxon>Arundinoideae</taxon>
        <taxon>Arundineae</taxon>
        <taxon>Arundo</taxon>
    </lineage>
</organism>
<reference evidence="1" key="2">
    <citation type="journal article" date="2015" name="Data Brief">
        <title>Shoot transcriptome of the giant reed, Arundo donax.</title>
        <authorList>
            <person name="Barrero R.A."/>
            <person name="Guerrero F.D."/>
            <person name="Moolhuijzen P."/>
            <person name="Goolsby J.A."/>
            <person name="Tidwell J."/>
            <person name="Bellgard S.E."/>
            <person name="Bellgard M.I."/>
        </authorList>
    </citation>
    <scope>NUCLEOTIDE SEQUENCE</scope>
    <source>
        <tissue evidence="1">Shoot tissue taken approximately 20 cm above the soil surface</tissue>
    </source>
</reference>
<name>A0A0A9AB82_ARUDO</name>
<dbReference type="AlphaFoldDB" id="A0A0A9AB82"/>
<dbReference type="EMBL" id="GBRH01248956">
    <property type="protein sequence ID" value="JAD48939.1"/>
    <property type="molecule type" value="Transcribed_RNA"/>
</dbReference>